<dbReference type="PANTHER" id="PTHR35089">
    <property type="entry name" value="CHAPERONE PROTEIN SKP"/>
    <property type="match status" value="1"/>
</dbReference>
<comment type="similarity">
    <text evidence="1">Belongs to the Skp family.</text>
</comment>
<dbReference type="AlphaFoldDB" id="A0A7L5C2I3"/>
<dbReference type="SUPFAM" id="SSF111384">
    <property type="entry name" value="OmpH-like"/>
    <property type="match status" value="1"/>
</dbReference>
<keyword evidence="6" id="KW-1185">Reference proteome</keyword>
<evidence type="ECO:0000313" key="5">
    <source>
        <dbReference type="EMBL" id="QIE56079.1"/>
    </source>
</evidence>
<reference evidence="5 6" key="1">
    <citation type="submission" date="2020-02" db="EMBL/GenBank/DDBJ databases">
        <title>complete genome sequence of Rhodobacteraceae bacterium.</title>
        <authorList>
            <person name="Park J."/>
            <person name="Kim Y.-S."/>
            <person name="Kim K.-H."/>
        </authorList>
    </citation>
    <scope>NUCLEOTIDE SEQUENCE [LARGE SCALE GENOMIC DNA]</scope>
    <source>
        <strain evidence="5 6">RR4-56</strain>
    </source>
</reference>
<evidence type="ECO:0000256" key="3">
    <source>
        <dbReference type="SAM" id="Coils"/>
    </source>
</evidence>
<protein>
    <submittedName>
        <fullName evidence="5">OmpH family outer membrane protein</fullName>
    </submittedName>
</protein>
<evidence type="ECO:0000256" key="2">
    <source>
        <dbReference type="ARBA" id="ARBA00022729"/>
    </source>
</evidence>
<dbReference type="GO" id="GO:0005829">
    <property type="term" value="C:cytosol"/>
    <property type="evidence" value="ECO:0007669"/>
    <property type="project" value="TreeGrafter"/>
</dbReference>
<dbReference type="KEGG" id="hdh:G5B40_11805"/>
<organism evidence="5 6">
    <name type="scientific">Pikeienuella piscinae</name>
    <dbReference type="NCBI Taxonomy" id="2748098"/>
    <lineage>
        <taxon>Bacteria</taxon>
        <taxon>Pseudomonadati</taxon>
        <taxon>Pseudomonadota</taxon>
        <taxon>Alphaproteobacteria</taxon>
        <taxon>Rhodobacterales</taxon>
        <taxon>Paracoccaceae</taxon>
        <taxon>Pikeienuella</taxon>
    </lineage>
</organism>
<evidence type="ECO:0000256" key="1">
    <source>
        <dbReference type="ARBA" id="ARBA00009091"/>
    </source>
</evidence>
<proteinExistence type="inferred from homology"/>
<feature type="chain" id="PRO_5029491646" evidence="4">
    <location>
        <begin position="23"/>
        <end position="193"/>
    </location>
</feature>
<keyword evidence="3" id="KW-0175">Coiled coil</keyword>
<gene>
    <name evidence="5" type="ORF">G5B40_11805</name>
</gene>
<dbReference type="SMART" id="SM00935">
    <property type="entry name" value="OmpH"/>
    <property type="match status" value="1"/>
</dbReference>
<dbReference type="EMBL" id="CP049056">
    <property type="protein sequence ID" value="QIE56079.1"/>
    <property type="molecule type" value="Genomic_DNA"/>
</dbReference>
<dbReference type="GO" id="GO:0051082">
    <property type="term" value="F:unfolded protein binding"/>
    <property type="evidence" value="ECO:0007669"/>
    <property type="project" value="InterPro"/>
</dbReference>
<dbReference type="RefSeq" id="WP_165098834.1">
    <property type="nucleotide sequence ID" value="NZ_CP049056.1"/>
</dbReference>
<dbReference type="PANTHER" id="PTHR35089:SF1">
    <property type="entry name" value="CHAPERONE PROTEIN SKP"/>
    <property type="match status" value="1"/>
</dbReference>
<name>A0A7L5C2I3_9RHOB</name>
<evidence type="ECO:0000313" key="6">
    <source>
        <dbReference type="Proteomes" id="UP000503336"/>
    </source>
</evidence>
<evidence type="ECO:0000256" key="4">
    <source>
        <dbReference type="SAM" id="SignalP"/>
    </source>
</evidence>
<feature type="signal peptide" evidence="4">
    <location>
        <begin position="1"/>
        <end position="22"/>
    </location>
</feature>
<dbReference type="Gene3D" id="3.30.910.20">
    <property type="entry name" value="Skp domain"/>
    <property type="match status" value="1"/>
</dbReference>
<feature type="coiled-coil region" evidence="3">
    <location>
        <begin position="52"/>
        <end position="86"/>
    </location>
</feature>
<dbReference type="GO" id="GO:0050821">
    <property type="term" value="P:protein stabilization"/>
    <property type="evidence" value="ECO:0007669"/>
    <property type="project" value="TreeGrafter"/>
</dbReference>
<dbReference type="Proteomes" id="UP000503336">
    <property type="component" value="Chromosome"/>
</dbReference>
<keyword evidence="2 4" id="KW-0732">Signal</keyword>
<dbReference type="InterPro" id="IPR005632">
    <property type="entry name" value="Chaperone_Skp"/>
</dbReference>
<sequence>MRRGGSWIAAALLALAVWPAVSQETVKEGAPPILIVDREKALRESRPAASLGEQERNARIALKKELDKLRAELEEEEANIAAMREIAPKDVFEARVRAFDIRVRDARRESQEKGEALQARFVAARRDLAAALEPVLQELLDETGASLIVDARTVLAARSGADVTEEVIRRFNERAEIALPPEAPSSKAPSSGR</sequence>
<accession>A0A7L5C2I3</accession>
<dbReference type="Pfam" id="PF03938">
    <property type="entry name" value="OmpH"/>
    <property type="match status" value="1"/>
</dbReference>
<dbReference type="InterPro" id="IPR024930">
    <property type="entry name" value="Skp_dom_sf"/>
</dbReference>